<feature type="signal peptide" evidence="6">
    <location>
        <begin position="1"/>
        <end position="24"/>
    </location>
</feature>
<dbReference type="SUPFAM" id="SSF50494">
    <property type="entry name" value="Trypsin-like serine proteases"/>
    <property type="match status" value="1"/>
</dbReference>
<evidence type="ECO:0000256" key="4">
    <source>
        <dbReference type="ARBA" id="ARBA00022825"/>
    </source>
</evidence>
<dbReference type="InterPro" id="IPR043504">
    <property type="entry name" value="Peptidase_S1_PA_chymotrypsin"/>
</dbReference>
<dbReference type="SMART" id="SM00020">
    <property type="entry name" value="Tryp_SPc"/>
    <property type="match status" value="1"/>
</dbReference>
<dbReference type="PANTHER" id="PTHR24276">
    <property type="entry name" value="POLYSERASE-RELATED"/>
    <property type="match status" value="1"/>
</dbReference>
<dbReference type="PRINTS" id="PR00722">
    <property type="entry name" value="CHYMOTRYPSIN"/>
</dbReference>
<dbReference type="GO" id="GO:0006508">
    <property type="term" value="P:proteolysis"/>
    <property type="evidence" value="ECO:0007669"/>
    <property type="project" value="UniProtKB-KW"/>
</dbReference>
<dbReference type="InterPro" id="IPR009003">
    <property type="entry name" value="Peptidase_S1_PA"/>
</dbReference>
<dbReference type="EMBL" id="GFDG01002554">
    <property type="protein sequence ID" value="JAV16245.1"/>
    <property type="molecule type" value="Transcribed_RNA"/>
</dbReference>
<evidence type="ECO:0000256" key="5">
    <source>
        <dbReference type="ARBA" id="ARBA00023157"/>
    </source>
</evidence>
<keyword evidence="2" id="KW-0645">Protease</keyword>
<dbReference type="GO" id="GO:0004252">
    <property type="term" value="F:serine-type endopeptidase activity"/>
    <property type="evidence" value="ECO:0007669"/>
    <property type="project" value="InterPro"/>
</dbReference>
<dbReference type="Gene3D" id="2.40.10.10">
    <property type="entry name" value="Trypsin-like serine proteases"/>
    <property type="match status" value="1"/>
</dbReference>
<feature type="domain" description="Peptidase S1" evidence="7">
    <location>
        <begin position="22"/>
        <end position="242"/>
    </location>
</feature>
<dbReference type="InterPro" id="IPR050430">
    <property type="entry name" value="Peptidase_S1"/>
</dbReference>
<accession>A0A1L8EC99</accession>
<reference evidence="8" key="1">
    <citation type="submission" date="2017-01" db="EMBL/GenBank/DDBJ databases">
        <title>An insight into the sialome and mialome of the horn fly, Haematobia irritans.</title>
        <authorList>
            <person name="Breijo M."/>
            <person name="Boiani M."/>
            <person name="Ures X."/>
            <person name="Rocha S."/>
            <person name="Sequeira M."/>
            <person name="Ribeiro J.M."/>
        </authorList>
    </citation>
    <scope>NUCLEOTIDE SEQUENCE</scope>
</reference>
<feature type="chain" id="PRO_5009875597" evidence="6">
    <location>
        <begin position="25"/>
        <end position="242"/>
    </location>
</feature>
<organism evidence="8">
    <name type="scientific">Haematobia irritans</name>
    <name type="common">Horn fly</name>
    <name type="synonym">Conops irritans</name>
    <dbReference type="NCBI Taxonomy" id="7368"/>
    <lineage>
        <taxon>Eukaryota</taxon>
        <taxon>Metazoa</taxon>
        <taxon>Ecdysozoa</taxon>
        <taxon>Arthropoda</taxon>
        <taxon>Hexapoda</taxon>
        <taxon>Insecta</taxon>
        <taxon>Pterygota</taxon>
        <taxon>Neoptera</taxon>
        <taxon>Endopterygota</taxon>
        <taxon>Diptera</taxon>
        <taxon>Brachycera</taxon>
        <taxon>Muscomorpha</taxon>
        <taxon>Muscoidea</taxon>
        <taxon>Muscidae</taxon>
        <taxon>Haematobia</taxon>
    </lineage>
</organism>
<comment type="similarity">
    <text evidence="1">Belongs to the peptidase S1 family.</text>
</comment>
<keyword evidence="4" id="KW-0720">Serine protease</keyword>
<keyword evidence="6" id="KW-0732">Signal</keyword>
<dbReference type="InterPro" id="IPR001314">
    <property type="entry name" value="Peptidase_S1A"/>
</dbReference>
<dbReference type="Pfam" id="PF00089">
    <property type="entry name" value="Trypsin"/>
    <property type="match status" value="1"/>
</dbReference>
<name>A0A1L8EC99_HAEIR</name>
<keyword evidence="5" id="KW-1015">Disulfide bond</keyword>
<dbReference type="AlphaFoldDB" id="A0A1L8EC99"/>
<evidence type="ECO:0000256" key="3">
    <source>
        <dbReference type="ARBA" id="ARBA00022801"/>
    </source>
</evidence>
<evidence type="ECO:0000259" key="7">
    <source>
        <dbReference type="PROSITE" id="PS50240"/>
    </source>
</evidence>
<sequence>MAFTSFGYILSAVCLVLFPSTVLGSEIIPITKAPYVVQVWKGGKYSCAGSFVASNLVITSAQCLGNSQPNEIEIVGGASTLSEAGYRRKVVKYLKLPRYTVGSPEWDIAVMKLESPMKGYNMAIIRINDIPVVAGQMMQISGYEPAKNPSGHLRSISAPILKRLECESYYSHMTLPNSNTCAANAGLKDGCFGDPGSPVVSNGKLCGIVTRTLNCGTSGNIGLIVGTKAVSTAIHTAMASLA</sequence>
<protein>
    <submittedName>
        <fullName evidence="8">Putative trypsin alpha-3-like protein</fullName>
    </submittedName>
</protein>
<keyword evidence="3" id="KW-0378">Hydrolase</keyword>
<evidence type="ECO:0000313" key="8">
    <source>
        <dbReference type="EMBL" id="JAV16245.1"/>
    </source>
</evidence>
<dbReference type="InterPro" id="IPR001254">
    <property type="entry name" value="Trypsin_dom"/>
</dbReference>
<proteinExistence type="inferred from homology"/>
<evidence type="ECO:0000256" key="6">
    <source>
        <dbReference type="SAM" id="SignalP"/>
    </source>
</evidence>
<dbReference type="PROSITE" id="PS50240">
    <property type="entry name" value="TRYPSIN_DOM"/>
    <property type="match status" value="1"/>
</dbReference>
<evidence type="ECO:0000256" key="2">
    <source>
        <dbReference type="ARBA" id="ARBA00022670"/>
    </source>
</evidence>
<evidence type="ECO:0000256" key="1">
    <source>
        <dbReference type="ARBA" id="ARBA00007664"/>
    </source>
</evidence>
<dbReference type="PANTHER" id="PTHR24276:SF91">
    <property type="entry name" value="AT26814P-RELATED"/>
    <property type="match status" value="1"/>
</dbReference>